<dbReference type="SUPFAM" id="SSF51690">
    <property type="entry name" value="Nicotinate/Quinolinate PRTase C-terminal domain-like"/>
    <property type="match status" value="1"/>
</dbReference>
<dbReference type="PANTHER" id="PTHR32179">
    <property type="entry name" value="NICOTINATE-NUCLEOTIDE PYROPHOSPHORYLASE [CARBOXYLATING]"/>
    <property type="match status" value="1"/>
</dbReference>
<dbReference type="GO" id="GO:0009435">
    <property type="term" value="P:NAD+ biosynthetic process"/>
    <property type="evidence" value="ECO:0007669"/>
    <property type="project" value="UniProtKB-UniPathway"/>
</dbReference>
<sequence length="281" mass="30678">MNKLKLQEMLQQFFREDIGDGDLTSSIIFSEKDIASGVFIAKEDGVISGMAVIQTGYHLLENNVSVKNFVSDGELVKKGDVIAEVTGPVHILLTGERVILNLLQRMSGIATLTNQTVQLLNDPHTRVCDTRKTTPGLRMLEKYAVTSGGGYNHRYGLYDGVMIKDNHIAHMGSITKAVTVVKSKLGHMVKIEVETETEAQVREAVEMGVDVIMFDNRSPEEVKQFVEIVPSHITTEASGGITLENIGQYQGTGVDYISLGMLTHSARSLDISLNLKGGSKA</sequence>
<name>A0A366XZN3_9BACI</name>
<comment type="catalytic activity">
    <reaction evidence="10">
        <text>nicotinate beta-D-ribonucleotide + CO2 + diphosphate = quinolinate + 5-phospho-alpha-D-ribose 1-diphosphate + 2 H(+)</text>
        <dbReference type="Rhea" id="RHEA:12733"/>
        <dbReference type="ChEBI" id="CHEBI:15378"/>
        <dbReference type="ChEBI" id="CHEBI:16526"/>
        <dbReference type="ChEBI" id="CHEBI:29959"/>
        <dbReference type="ChEBI" id="CHEBI:33019"/>
        <dbReference type="ChEBI" id="CHEBI:57502"/>
        <dbReference type="ChEBI" id="CHEBI:58017"/>
        <dbReference type="EC" id="2.4.2.19"/>
    </reaction>
</comment>
<accession>A0A366XZN3</accession>
<organism evidence="16 17">
    <name type="scientific">Bacillus taeanensis</name>
    <dbReference type="NCBI Taxonomy" id="273032"/>
    <lineage>
        <taxon>Bacteria</taxon>
        <taxon>Bacillati</taxon>
        <taxon>Bacillota</taxon>
        <taxon>Bacilli</taxon>
        <taxon>Bacillales</taxon>
        <taxon>Bacillaceae</taxon>
        <taxon>Bacillus</taxon>
    </lineage>
</organism>
<dbReference type="InterPro" id="IPR027277">
    <property type="entry name" value="NadC/ModD"/>
</dbReference>
<proteinExistence type="inferred from homology"/>
<reference evidence="16 17" key="1">
    <citation type="submission" date="2018-07" db="EMBL/GenBank/DDBJ databases">
        <title>Lottiidibacillus patelloidae gen. nov., sp. nov., isolated from the intestinal tract of a marine limpet and the reclassification of B. taeanensis BH030017T, B. algicola KMM 3737T and B. hwajinpoensis SW-72T as genus Lottiidibacillus.</title>
        <authorList>
            <person name="Liu R."/>
            <person name="Huang Z."/>
        </authorList>
    </citation>
    <scope>NUCLEOTIDE SEQUENCE [LARGE SCALE GENOMIC DNA]</scope>
    <source>
        <strain evidence="16 17">BH030017</strain>
    </source>
</reference>
<dbReference type="GO" id="GO:0005737">
    <property type="term" value="C:cytoplasm"/>
    <property type="evidence" value="ECO:0007669"/>
    <property type="project" value="TreeGrafter"/>
</dbReference>
<dbReference type="EC" id="2.4.2.19" evidence="5"/>
<dbReference type="InterPro" id="IPR004393">
    <property type="entry name" value="NadC"/>
</dbReference>
<evidence type="ECO:0000256" key="13">
    <source>
        <dbReference type="PIRSR" id="PIRSR006250-1"/>
    </source>
</evidence>
<comment type="function">
    <text evidence="1">Involved in the catabolism of quinolinic acid (QA).</text>
</comment>
<feature type="binding site" evidence="13">
    <location>
        <position position="97"/>
    </location>
    <ligand>
        <name>substrate</name>
    </ligand>
</feature>
<dbReference type="Gene3D" id="3.20.20.70">
    <property type="entry name" value="Aldolase class I"/>
    <property type="match status" value="1"/>
</dbReference>
<evidence type="ECO:0000256" key="6">
    <source>
        <dbReference type="ARBA" id="ARBA00022642"/>
    </source>
</evidence>
<dbReference type="RefSeq" id="WP_113804312.1">
    <property type="nucleotide sequence ID" value="NZ_QOCW01000001.1"/>
</dbReference>
<evidence type="ECO:0000256" key="7">
    <source>
        <dbReference type="ARBA" id="ARBA00022676"/>
    </source>
</evidence>
<comment type="pathway">
    <text evidence="2">Cofactor biosynthesis; NAD(+) biosynthesis; nicotinate D-ribonucleotide from quinolinate: step 1/1.</text>
</comment>
<keyword evidence="7 12" id="KW-0328">Glycosyltransferase</keyword>
<dbReference type="Pfam" id="PF02749">
    <property type="entry name" value="QRPTase_N"/>
    <property type="match status" value="1"/>
</dbReference>
<evidence type="ECO:0000256" key="2">
    <source>
        <dbReference type="ARBA" id="ARBA00004893"/>
    </source>
</evidence>
<feature type="binding site" evidence="13">
    <location>
        <position position="215"/>
    </location>
    <ligand>
        <name>substrate</name>
    </ligand>
</feature>
<evidence type="ECO:0000259" key="14">
    <source>
        <dbReference type="Pfam" id="PF01729"/>
    </source>
</evidence>
<dbReference type="CDD" id="cd01572">
    <property type="entry name" value="QPRTase"/>
    <property type="match status" value="1"/>
</dbReference>
<dbReference type="InterPro" id="IPR002638">
    <property type="entry name" value="Quinolinate_PRibosylTrfase_C"/>
</dbReference>
<feature type="binding site" evidence="13">
    <location>
        <begin position="238"/>
        <end position="240"/>
    </location>
    <ligand>
        <name>substrate</name>
    </ligand>
</feature>
<comment type="caution">
    <text evidence="16">The sequence shown here is derived from an EMBL/GenBank/DDBJ whole genome shotgun (WGS) entry which is preliminary data.</text>
</comment>
<dbReference type="NCBIfam" id="TIGR00078">
    <property type="entry name" value="nadC"/>
    <property type="match status" value="1"/>
</dbReference>
<dbReference type="PIRSF" id="PIRSF006250">
    <property type="entry name" value="NadC_ModD"/>
    <property type="match status" value="1"/>
</dbReference>
<evidence type="ECO:0000256" key="11">
    <source>
        <dbReference type="ARBA" id="ARBA00069173"/>
    </source>
</evidence>
<evidence type="ECO:0000313" key="16">
    <source>
        <dbReference type="EMBL" id="RBW71612.1"/>
    </source>
</evidence>
<dbReference type="GO" id="GO:0034213">
    <property type="term" value="P:quinolinate catabolic process"/>
    <property type="evidence" value="ECO:0007669"/>
    <property type="project" value="TreeGrafter"/>
</dbReference>
<comment type="similarity">
    <text evidence="3 12">Belongs to the NadC/ModD family.</text>
</comment>
<dbReference type="Proteomes" id="UP000253314">
    <property type="component" value="Unassembled WGS sequence"/>
</dbReference>
<evidence type="ECO:0000256" key="12">
    <source>
        <dbReference type="PIRNR" id="PIRNR006250"/>
    </source>
</evidence>
<feature type="domain" description="Quinolinate phosphoribosyl transferase C-terminal" evidence="14">
    <location>
        <begin position="109"/>
        <end position="273"/>
    </location>
</feature>
<feature type="binding site" evidence="13">
    <location>
        <position position="164"/>
    </location>
    <ligand>
        <name>substrate</name>
    </ligand>
</feature>
<dbReference type="InterPro" id="IPR013785">
    <property type="entry name" value="Aldolase_TIM"/>
</dbReference>
<keyword evidence="6" id="KW-0662">Pyridine nucleotide biosynthesis</keyword>
<feature type="binding site" evidence="13">
    <location>
        <begin position="259"/>
        <end position="261"/>
    </location>
    <ligand>
        <name>substrate</name>
    </ligand>
</feature>
<feature type="binding site" evidence="13">
    <location>
        <position position="194"/>
    </location>
    <ligand>
        <name>substrate</name>
    </ligand>
</feature>
<evidence type="ECO:0000256" key="1">
    <source>
        <dbReference type="ARBA" id="ARBA00003237"/>
    </source>
</evidence>
<dbReference type="UniPathway" id="UPA00253">
    <property type="reaction ID" value="UER00331"/>
</dbReference>
<dbReference type="OrthoDB" id="9782546at2"/>
<dbReference type="EMBL" id="QOCW01000001">
    <property type="protein sequence ID" value="RBW71612.1"/>
    <property type="molecule type" value="Genomic_DNA"/>
</dbReference>
<evidence type="ECO:0000259" key="15">
    <source>
        <dbReference type="Pfam" id="PF02749"/>
    </source>
</evidence>
<dbReference type="SUPFAM" id="SSF54675">
    <property type="entry name" value="Nicotinate/Quinolinate PRTase N-terminal domain-like"/>
    <property type="match status" value="1"/>
</dbReference>
<dbReference type="InterPro" id="IPR036068">
    <property type="entry name" value="Nicotinate_pribotase-like_C"/>
</dbReference>
<keyword evidence="8 12" id="KW-0808">Transferase</keyword>
<dbReference type="FunFam" id="3.90.1170.20:FF:000001">
    <property type="entry name" value="Nicotinate-nucleotide diphosphorylase (Carboxylating)"/>
    <property type="match status" value="1"/>
</dbReference>
<evidence type="ECO:0000256" key="5">
    <source>
        <dbReference type="ARBA" id="ARBA00011944"/>
    </source>
</evidence>
<evidence type="ECO:0000313" key="17">
    <source>
        <dbReference type="Proteomes" id="UP000253314"/>
    </source>
</evidence>
<dbReference type="AlphaFoldDB" id="A0A366XZN3"/>
<evidence type="ECO:0000256" key="10">
    <source>
        <dbReference type="ARBA" id="ARBA00047445"/>
    </source>
</evidence>
<dbReference type="Gene3D" id="3.90.1170.20">
    <property type="entry name" value="Quinolinate phosphoribosyl transferase, N-terminal domain"/>
    <property type="match status" value="1"/>
</dbReference>
<protein>
    <recommendedName>
        <fullName evidence="11">Probable nicotinate-nucleotide pyrophosphorylase [carboxylating]</fullName>
        <ecNumber evidence="5">2.4.2.19</ecNumber>
    </recommendedName>
    <alternativeName>
        <fullName evidence="9">Quinolinate phosphoribosyltransferase [decarboxylating]</fullName>
    </alternativeName>
</protein>
<comment type="subunit">
    <text evidence="4">Hexamer formed by 3 homodimers.</text>
</comment>
<dbReference type="PANTHER" id="PTHR32179:SF3">
    <property type="entry name" value="NICOTINATE-NUCLEOTIDE PYROPHOSPHORYLASE [CARBOXYLATING]"/>
    <property type="match status" value="1"/>
</dbReference>
<dbReference type="InterPro" id="IPR022412">
    <property type="entry name" value="Quinolinate_PRibosylTrfase_N"/>
</dbReference>
<dbReference type="InterPro" id="IPR037128">
    <property type="entry name" value="Quinolinate_PRibosylTase_N_sf"/>
</dbReference>
<feature type="binding site" evidence="13">
    <location>
        <position position="154"/>
    </location>
    <ligand>
        <name>substrate</name>
    </ligand>
</feature>
<dbReference type="Pfam" id="PF01729">
    <property type="entry name" value="QRPTase_C"/>
    <property type="match status" value="1"/>
</dbReference>
<gene>
    <name evidence="16" type="ORF">DS031_02365</name>
</gene>
<evidence type="ECO:0000256" key="4">
    <source>
        <dbReference type="ARBA" id="ARBA00011218"/>
    </source>
</evidence>
<evidence type="ECO:0000256" key="9">
    <source>
        <dbReference type="ARBA" id="ARBA00033102"/>
    </source>
</evidence>
<feature type="domain" description="Quinolinate phosphoribosyl transferase N-terminal" evidence="15">
    <location>
        <begin position="22"/>
        <end position="107"/>
    </location>
</feature>
<evidence type="ECO:0000256" key="8">
    <source>
        <dbReference type="ARBA" id="ARBA00022679"/>
    </source>
</evidence>
<evidence type="ECO:0000256" key="3">
    <source>
        <dbReference type="ARBA" id="ARBA00009400"/>
    </source>
</evidence>
<dbReference type="GO" id="GO:0004514">
    <property type="term" value="F:nicotinate-nucleotide diphosphorylase (carboxylating) activity"/>
    <property type="evidence" value="ECO:0007669"/>
    <property type="project" value="UniProtKB-EC"/>
</dbReference>
<feature type="binding site" evidence="13">
    <location>
        <begin position="130"/>
        <end position="132"/>
    </location>
    <ligand>
        <name>substrate</name>
    </ligand>
</feature>
<keyword evidence="17" id="KW-1185">Reference proteome</keyword>
<dbReference type="FunFam" id="3.20.20.70:FF:000030">
    <property type="entry name" value="Nicotinate-nucleotide pyrophosphorylase, carboxylating"/>
    <property type="match status" value="1"/>
</dbReference>